<dbReference type="SUPFAM" id="SSF53795">
    <property type="entry name" value="PEP carboxykinase-like"/>
    <property type="match status" value="1"/>
</dbReference>
<protein>
    <recommendedName>
        <fullName evidence="3">Hpr(Ser) kinase/phosphatase</fullName>
    </recommendedName>
</protein>
<proteinExistence type="predicted"/>
<evidence type="ECO:0000313" key="1">
    <source>
        <dbReference type="EMBL" id="MFM2484972.1"/>
    </source>
</evidence>
<dbReference type="InterPro" id="IPR027417">
    <property type="entry name" value="P-loop_NTPase"/>
</dbReference>
<evidence type="ECO:0000313" key="2">
    <source>
        <dbReference type="Proteomes" id="UP001629953"/>
    </source>
</evidence>
<gene>
    <name evidence="1" type="ORF">ABUE30_07815</name>
</gene>
<dbReference type="RefSeq" id="WP_408623159.1">
    <property type="nucleotide sequence ID" value="NZ_JBEQCT010000002.1"/>
</dbReference>
<keyword evidence="2" id="KW-1185">Reference proteome</keyword>
<accession>A0ABW9G630</accession>
<dbReference type="Proteomes" id="UP001629953">
    <property type="component" value="Unassembled WGS sequence"/>
</dbReference>
<comment type="caution">
    <text evidence="1">The sequence shown here is derived from an EMBL/GenBank/DDBJ whole genome shotgun (WGS) entry which is preliminary data.</text>
</comment>
<reference evidence="1 2" key="1">
    <citation type="journal article" date="2013" name="Int. J. Syst. Evol. Microbiol.">
        <title>Celerinatantimonas yamalensis sp. nov., a cold-adapted diazotrophic bacterium from a cold permafrost brine.</title>
        <authorList>
            <person name="Shcherbakova V."/>
            <person name="Chuvilskaya N."/>
            <person name="Rivkina E."/>
            <person name="Demidov N."/>
            <person name="Uchaeva V."/>
            <person name="Suetin S."/>
            <person name="Suzina N."/>
            <person name="Gilichinsky D."/>
        </authorList>
    </citation>
    <scope>NUCLEOTIDE SEQUENCE [LARGE SCALE GENOMIC DNA]</scope>
    <source>
        <strain evidence="1 2">C7</strain>
    </source>
</reference>
<sequence>MTLMYSAYHLTIASEIELPELFNLADQSQSIDVQIRYENVPDHGLDDGQKMGPFLWVAKDKLWLKIPGVARFLVINGQEILIDPAPDIDEDSIRVFLLGSIFGALLFQRELLVLHGNAIRIGDHCLICVGPSGAGKSTLAAGFMRRGYQVLADDVVPITSSGDALPGFPRIKLWQDVADQFNIKTSELRRIRPDMEKFNLPVNDLGLQQKLPVRWVYILNNENINEITVEPMTGMEKFQALKTNTYRPKFLAAMDLKPQHFQLCGQLAGQIHLARLTRPNQGFKLDKLIDTILLDIEARA</sequence>
<name>A0ABW9G630_9GAMM</name>
<organism evidence="1 2">
    <name type="scientific">Celerinatantimonas yamalensis</name>
    <dbReference type="NCBI Taxonomy" id="559956"/>
    <lineage>
        <taxon>Bacteria</taxon>
        <taxon>Pseudomonadati</taxon>
        <taxon>Pseudomonadota</taxon>
        <taxon>Gammaproteobacteria</taxon>
        <taxon>Celerinatantimonadaceae</taxon>
        <taxon>Celerinatantimonas</taxon>
    </lineage>
</organism>
<dbReference type="Gene3D" id="3.40.50.300">
    <property type="entry name" value="P-loop containing nucleotide triphosphate hydrolases"/>
    <property type="match status" value="1"/>
</dbReference>
<dbReference type="EMBL" id="JBEQCT010000002">
    <property type="protein sequence ID" value="MFM2484972.1"/>
    <property type="molecule type" value="Genomic_DNA"/>
</dbReference>
<evidence type="ECO:0008006" key="3">
    <source>
        <dbReference type="Google" id="ProtNLM"/>
    </source>
</evidence>